<dbReference type="Pfam" id="PF23771">
    <property type="entry name" value="DUF7168"/>
    <property type="match status" value="1"/>
</dbReference>
<gene>
    <name evidence="3" type="ORF">GCM10012289_08880</name>
</gene>
<keyword evidence="4" id="KW-1185">Reference proteome</keyword>
<dbReference type="Proteomes" id="UP000646523">
    <property type="component" value="Unassembled WGS sequence"/>
</dbReference>
<accession>A0A918DGE4</accession>
<organism evidence="3 4">
    <name type="scientific">Nonomuraea cavernae</name>
    <dbReference type="NCBI Taxonomy" id="2045107"/>
    <lineage>
        <taxon>Bacteria</taxon>
        <taxon>Bacillati</taxon>
        <taxon>Actinomycetota</taxon>
        <taxon>Actinomycetes</taxon>
        <taxon>Streptosporangiales</taxon>
        <taxon>Streptosporangiaceae</taxon>
        <taxon>Nonomuraea</taxon>
    </lineage>
</organism>
<name>A0A918DGE4_9ACTN</name>
<comment type="caution">
    <text evidence="3">The sequence shown here is derived from an EMBL/GenBank/DDBJ whole genome shotgun (WGS) entry which is preliminary data.</text>
</comment>
<evidence type="ECO:0008006" key="5">
    <source>
        <dbReference type="Google" id="ProtNLM"/>
    </source>
</evidence>
<feature type="domain" description="DUF7168" evidence="2">
    <location>
        <begin position="76"/>
        <end position="174"/>
    </location>
</feature>
<dbReference type="Pfam" id="PF10979">
    <property type="entry name" value="DUF2786"/>
    <property type="match status" value="1"/>
</dbReference>
<feature type="domain" description="DUF2786" evidence="1">
    <location>
        <begin position="7"/>
        <end position="46"/>
    </location>
</feature>
<evidence type="ECO:0000313" key="4">
    <source>
        <dbReference type="Proteomes" id="UP000646523"/>
    </source>
</evidence>
<proteinExistence type="predicted"/>
<reference evidence="3" key="1">
    <citation type="journal article" date="2014" name="Int. J. Syst. Evol. Microbiol.">
        <title>Complete genome sequence of Corynebacterium casei LMG S-19264T (=DSM 44701T), isolated from a smear-ripened cheese.</title>
        <authorList>
            <consortium name="US DOE Joint Genome Institute (JGI-PGF)"/>
            <person name="Walter F."/>
            <person name="Albersmeier A."/>
            <person name="Kalinowski J."/>
            <person name="Ruckert C."/>
        </authorList>
    </citation>
    <scope>NUCLEOTIDE SEQUENCE</scope>
    <source>
        <strain evidence="3">CGMCC 4.7368</strain>
    </source>
</reference>
<dbReference type="InterPro" id="IPR024498">
    <property type="entry name" value="DUF2786"/>
</dbReference>
<dbReference type="EMBL" id="BMNH01000002">
    <property type="protein sequence ID" value="GGO62996.1"/>
    <property type="molecule type" value="Genomic_DNA"/>
</dbReference>
<evidence type="ECO:0000259" key="2">
    <source>
        <dbReference type="Pfam" id="PF23771"/>
    </source>
</evidence>
<dbReference type="AlphaFoldDB" id="A0A918DGE4"/>
<dbReference type="InterPro" id="IPR055592">
    <property type="entry name" value="DUF7168"/>
</dbReference>
<evidence type="ECO:0000313" key="3">
    <source>
        <dbReference type="EMBL" id="GGO62996.1"/>
    </source>
</evidence>
<protein>
    <recommendedName>
        <fullName evidence="5">DUF2786 domain-containing protein</fullName>
    </recommendedName>
</protein>
<evidence type="ECO:0000259" key="1">
    <source>
        <dbReference type="Pfam" id="PF10979"/>
    </source>
</evidence>
<sequence>MTDAPEKTLDRIRKYLAVAEHPGTGAEEAETFRERAYKLMATYGIERAHLAAAGQITDELASFPLVVDKTHQAERILLLTAITSAKQCRVLQWKLNGKTYLMVSGYQSDLEAVQMLYASLSLQMIKEVAHVTPAGRKSLVTARKSFMAGFASRVGEKLRAANKAATVEAAHVEGRSTDVVLRDRQAAVNDYFNRMTPNTGTIKARKVGDTDAYYAGREAGDRADLGGGARLGSSGQRALNA</sequence>
<dbReference type="RefSeq" id="WP_189122669.1">
    <property type="nucleotide sequence ID" value="NZ_BMNH01000002.1"/>
</dbReference>
<reference evidence="3" key="2">
    <citation type="submission" date="2020-09" db="EMBL/GenBank/DDBJ databases">
        <authorList>
            <person name="Sun Q."/>
            <person name="Zhou Y."/>
        </authorList>
    </citation>
    <scope>NUCLEOTIDE SEQUENCE</scope>
    <source>
        <strain evidence="3">CGMCC 4.7368</strain>
    </source>
</reference>